<evidence type="ECO:0000313" key="2">
    <source>
        <dbReference type="Proteomes" id="UP000694867"/>
    </source>
</evidence>
<dbReference type="AlphaFoldDB" id="A0AAJ6QVY4"/>
<reference evidence="3" key="1">
    <citation type="submission" date="2025-08" db="UniProtKB">
        <authorList>
            <consortium name="RefSeq"/>
        </authorList>
    </citation>
    <scope>IDENTIFICATION</scope>
</reference>
<proteinExistence type="predicted"/>
<dbReference type="RefSeq" id="XP_003745622.1">
    <property type="nucleotide sequence ID" value="XM_003745574.1"/>
</dbReference>
<accession>A0AAJ6QVY4</accession>
<dbReference type="KEGG" id="goe:100900135"/>
<feature type="region of interest" description="Disordered" evidence="1">
    <location>
        <begin position="168"/>
        <end position="200"/>
    </location>
</feature>
<keyword evidence="2" id="KW-1185">Reference proteome</keyword>
<evidence type="ECO:0000256" key="1">
    <source>
        <dbReference type="SAM" id="MobiDB-lite"/>
    </source>
</evidence>
<organism evidence="2 3">
    <name type="scientific">Galendromus occidentalis</name>
    <name type="common">western predatory mite</name>
    <dbReference type="NCBI Taxonomy" id="34638"/>
    <lineage>
        <taxon>Eukaryota</taxon>
        <taxon>Metazoa</taxon>
        <taxon>Ecdysozoa</taxon>
        <taxon>Arthropoda</taxon>
        <taxon>Chelicerata</taxon>
        <taxon>Arachnida</taxon>
        <taxon>Acari</taxon>
        <taxon>Parasitiformes</taxon>
        <taxon>Mesostigmata</taxon>
        <taxon>Gamasina</taxon>
        <taxon>Phytoseioidea</taxon>
        <taxon>Phytoseiidae</taxon>
        <taxon>Typhlodrominae</taxon>
        <taxon>Galendromus</taxon>
    </lineage>
</organism>
<feature type="compositionally biased region" description="Basic and acidic residues" evidence="1">
    <location>
        <begin position="169"/>
        <end position="180"/>
    </location>
</feature>
<protein>
    <submittedName>
        <fullName evidence="3">Uncharacterized protein LOC100900135</fullName>
    </submittedName>
</protein>
<name>A0AAJ6QVY4_9ACAR</name>
<evidence type="ECO:0000313" key="3">
    <source>
        <dbReference type="RefSeq" id="XP_003745622.1"/>
    </source>
</evidence>
<sequence length="212" mass="23598">MRDIRLSAYGYSVTCRVAQSSLRLDVSADLIRDMVREALGQVSNESDLKLENISVSRSGFKIQFVHDPSLTEMSVLQPRSGRKASPDFIDGVLNYGGTFKKVRNHLGLYYLFITEEPVVDLSASPIEVPRNAVLQRPSLNVTPRSVGLSPARERKRELYQSLFDEDIDEHEKFGSPEKPIRSSPKAAGKKVPPKNPSIGDSEVNVVIHILAH</sequence>
<dbReference type="GeneID" id="100900135"/>
<dbReference type="Proteomes" id="UP000694867">
    <property type="component" value="Unplaced"/>
</dbReference>
<gene>
    <name evidence="3" type="primary">LOC100900135</name>
</gene>